<proteinExistence type="inferred from homology"/>
<evidence type="ECO:0000256" key="13">
    <source>
        <dbReference type="ARBA" id="ARBA00030071"/>
    </source>
</evidence>
<keyword evidence="5" id="KW-0813">Transport</keyword>
<dbReference type="PANTHER" id="PTHR36835">
    <property type="entry name" value="CYTOCHROME BO(3) UBIQUINOL OXIDASE SUBUNIT 4"/>
    <property type="match status" value="1"/>
</dbReference>
<feature type="transmembrane region" description="Helical" evidence="18">
    <location>
        <begin position="30"/>
        <end position="50"/>
    </location>
</feature>
<gene>
    <name evidence="19" type="primary">cyoD</name>
    <name evidence="19" type="ORF">GCM10009038_20030</name>
</gene>
<keyword evidence="8" id="KW-0249">Electron transport</keyword>
<dbReference type="InterPro" id="IPR050968">
    <property type="entry name" value="Cytochrome_c_oxidase_bac_sub4"/>
</dbReference>
<keyword evidence="6" id="KW-1003">Cell membrane</keyword>
<keyword evidence="10" id="KW-0560">Oxidoreductase</keyword>
<feature type="transmembrane region" description="Helical" evidence="18">
    <location>
        <begin position="90"/>
        <end position="116"/>
    </location>
</feature>
<evidence type="ECO:0000256" key="4">
    <source>
        <dbReference type="ARBA" id="ARBA00014689"/>
    </source>
</evidence>
<organism evidence="19 20">
    <name type="scientific">Salinicola rhizosphaerae</name>
    <dbReference type="NCBI Taxonomy" id="1443141"/>
    <lineage>
        <taxon>Bacteria</taxon>
        <taxon>Pseudomonadati</taxon>
        <taxon>Pseudomonadota</taxon>
        <taxon>Gammaproteobacteria</taxon>
        <taxon>Oceanospirillales</taxon>
        <taxon>Halomonadaceae</taxon>
        <taxon>Salinicola</taxon>
    </lineage>
</organism>
<evidence type="ECO:0000256" key="15">
    <source>
        <dbReference type="ARBA" id="ARBA00031887"/>
    </source>
</evidence>
<keyword evidence="9 18" id="KW-1133">Transmembrane helix</keyword>
<evidence type="ECO:0000313" key="20">
    <source>
        <dbReference type="Proteomes" id="UP000646745"/>
    </source>
</evidence>
<dbReference type="RefSeq" id="WP_189444541.1">
    <property type="nucleotide sequence ID" value="NZ_BMZI01000004.1"/>
</dbReference>
<feature type="transmembrane region" description="Helical" evidence="18">
    <location>
        <begin position="56"/>
        <end position="78"/>
    </location>
</feature>
<comment type="function">
    <text evidence="12">Cytochrome bo(3) ubiquinol terminal oxidase is the component of the aerobic respiratory chain of E.coli that predominates when cells are grown at high aeration. Has proton pump activity across the membrane in addition to electron transfer, pumping 2 protons/electron.</text>
</comment>
<evidence type="ECO:0000256" key="5">
    <source>
        <dbReference type="ARBA" id="ARBA00022448"/>
    </source>
</evidence>
<evidence type="ECO:0000256" key="14">
    <source>
        <dbReference type="ARBA" id="ARBA00030211"/>
    </source>
</evidence>
<comment type="caution">
    <text evidence="19">The sequence shown here is derived from an EMBL/GenBank/DDBJ whole genome shotgun (WGS) entry which is preliminary data.</text>
</comment>
<dbReference type="Pfam" id="PF03626">
    <property type="entry name" value="COX4_pro"/>
    <property type="match status" value="1"/>
</dbReference>
<protein>
    <recommendedName>
        <fullName evidence="4">Cytochrome bo(3) ubiquinol oxidase subunit 4</fullName>
    </recommendedName>
    <alternativeName>
        <fullName evidence="16">Cytochrome o ubiquinol oxidase subunit 4</fullName>
    </alternativeName>
    <alternativeName>
        <fullName evidence="13">Oxidase bo(3) subunit 4</fullName>
    </alternativeName>
    <alternativeName>
        <fullName evidence="14">Ubiquinol oxidase polypeptide IV</fullName>
    </alternativeName>
    <alternativeName>
        <fullName evidence="15">Ubiquinol oxidase subunit 4</fullName>
    </alternativeName>
</protein>
<dbReference type="PANTHER" id="PTHR36835:SF1">
    <property type="entry name" value="CYTOCHROME BO(3) UBIQUINOL OXIDASE SUBUNIT 4"/>
    <property type="match status" value="1"/>
</dbReference>
<keyword evidence="20" id="KW-1185">Reference proteome</keyword>
<evidence type="ECO:0000256" key="2">
    <source>
        <dbReference type="ARBA" id="ARBA00008079"/>
    </source>
</evidence>
<reference evidence="20" key="1">
    <citation type="journal article" date="2019" name="Int. J. Syst. Evol. Microbiol.">
        <title>The Global Catalogue of Microorganisms (GCM) 10K type strain sequencing project: providing services to taxonomists for standard genome sequencing and annotation.</title>
        <authorList>
            <consortium name="The Broad Institute Genomics Platform"/>
            <consortium name="The Broad Institute Genome Sequencing Center for Infectious Disease"/>
            <person name="Wu L."/>
            <person name="Ma J."/>
        </authorList>
    </citation>
    <scope>NUCLEOTIDE SEQUENCE [LARGE SCALE GENOMIC DNA]</scope>
    <source>
        <strain evidence="20">KCTC 32998</strain>
    </source>
</reference>
<sequence length="124" mass="14084">MNQHTVSSRSTHRSDADETAHTKRAEQRTYLWGFGLALILTLIPFGLVAFGSLSAGTIYIVIGACAILQVVVHFRFFLHITLARNKREDLQLILFTVLILTIMVGGTLWILFNLYYRMMPDMLP</sequence>
<dbReference type="InterPro" id="IPR005171">
    <property type="entry name" value="Cyt_c_oxidase_su4_prok"/>
</dbReference>
<dbReference type="NCBIfam" id="TIGR02847">
    <property type="entry name" value="CyoD"/>
    <property type="match status" value="1"/>
</dbReference>
<feature type="region of interest" description="Disordered" evidence="17">
    <location>
        <begin position="1"/>
        <end position="21"/>
    </location>
</feature>
<comment type="subcellular location">
    <subcellularLocation>
        <location evidence="1">Cell membrane</location>
        <topology evidence="1">Multi-pass membrane protein</topology>
    </subcellularLocation>
</comment>
<comment type="similarity">
    <text evidence="2">Belongs to the cytochrome c oxidase bacterial subunit 4 family.</text>
</comment>
<dbReference type="Proteomes" id="UP000646745">
    <property type="component" value="Unassembled WGS sequence"/>
</dbReference>
<evidence type="ECO:0000313" key="19">
    <source>
        <dbReference type="EMBL" id="GHB21177.1"/>
    </source>
</evidence>
<evidence type="ECO:0000256" key="16">
    <source>
        <dbReference type="ARBA" id="ARBA00032185"/>
    </source>
</evidence>
<evidence type="ECO:0000256" key="9">
    <source>
        <dbReference type="ARBA" id="ARBA00022989"/>
    </source>
</evidence>
<evidence type="ECO:0000256" key="1">
    <source>
        <dbReference type="ARBA" id="ARBA00004651"/>
    </source>
</evidence>
<evidence type="ECO:0000256" key="17">
    <source>
        <dbReference type="SAM" id="MobiDB-lite"/>
    </source>
</evidence>
<evidence type="ECO:0000256" key="10">
    <source>
        <dbReference type="ARBA" id="ARBA00023002"/>
    </source>
</evidence>
<evidence type="ECO:0000256" key="6">
    <source>
        <dbReference type="ARBA" id="ARBA00022475"/>
    </source>
</evidence>
<dbReference type="EMBL" id="BMZI01000004">
    <property type="protein sequence ID" value="GHB21177.1"/>
    <property type="molecule type" value="Genomic_DNA"/>
</dbReference>
<comment type="subunit">
    <text evidence="3">Heterooctamer of two A chains, two B chains, two C chains and two D chains.</text>
</comment>
<keyword evidence="7 18" id="KW-0812">Transmembrane</keyword>
<accession>A0ABQ3DZC1</accession>
<evidence type="ECO:0000256" key="11">
    <source>
        <dbReference type="ARBA" id="ARBA00023136"/>
    </source>
</evidence>
<dbReference type="InterPro" id="IPR014210">
    <property type="entry name" value="Cyt_o_ubiqinol_oxidase_su4"/>
</dbReference>
<evidence type="ECO:0000256" key="3">
    <source>
        <dbReference type="ARBA" id="ARBA00011700"/>
    </source>
</evidence>
<evidence type="ECO:0000256" key="8">
    <source>
        <dbReference type="ARBA" id="ARBA00022982"/>
    </source>
</evidence>
<feature type="compositionally biased region" description="Basic and acidic residues" evidence="17">
    <location>
        <begin position="12"/>
        <end position="21"/>
    </location>
</feature>
<evidence type="ECO:0000256" key="18">
    <source>
        <dbReference type="SAM" id="Phobius"/>
    </source>
</evidence>
<evidence type="ECO:0000256" key="7">
    <source>
        <dbReference type="ARBA" id="ARBA00022692"/>
    </source>
</evidence>
<evidence type="ECO:0000256" key="12">
    <source>
        <dbReference type="ARBA" id="ARBA00025694"/>
    </source>
</evidence>
<keyword evidence="11 18" id="KW-0472">Membrane</keyword>
<name>A0ABQ3DZC1_9GAMM</name>